<dbReference type="SUPFAM" id="SSF53756">
    <property type="entry name" value="UDP-Glycosyltransferase/glycogen phosphorylase"/>
    <property type="match status" value="1"/>
</dbReference>
<protein>
    <recommendedName>
        <fullName evidence="2">Spore protein YkvP/CgeB glycosyl transferase-like domain-containing protein</fullName>
    </recommendedName>
</protein>
<proteinExistence type="predicted"/>
<organism evidence="3 4">
    <name type="scientific">Anaeromyxobacter paludicola</name>
    <dbReference type="NCBI Taxonomy" id="2918171"/>
    <lineage>
        <taxon>Bacteria</taxon>
        <taxon>Pseudomonadati</taxon>
        <taxon>Myxococcota</taxon>
        <taxon>Myxococcia</taxon>
        <taxon>Myxococcales</taxon>
        <taxon>Cystobacterineae</taxon>
        <taxon>Anaeromyxobacteraceae</taxon>
        <taxon>Anaeromyxobacter</taxon>
    </lineage>
</organism>
<evidence type="ECO:0000313" key="3">
    <source>
        <dbReference type="EMBL" id="BDG07478.1"/>
    </source>
</evidence>
<feature type="region of interest" description="Disordered" evidence="1">
    <location>
        <begin position="365"/>
        <end position="385"/>
    </location>
</feature>
<dbReference type="RefSeq" id="WP_248344234.1">
    <property type="nucleotide sequence ID" value="NZ_AP025592.1"/>
</dbReference>
<name>A0ABN6N2T8_9BACT</name>
<dbReference type="CDD" id="cd03801">
    <property type="entry name" value="GT4_PimA-like"/>
    <property type="match status" value="1"/>
</dbReference>
<dbReference type="Pfam" id="PF13524">
    <property type="entry name" value="Glyco_trans_1_2"/>
    <property type="match status" value="1"/>
</dbReference>
<feature type="domain" description="Spore protein YkvP/CgeB glycosyl transferase-like" evidence="2">
    <location>
        <begin position="207"/>
        <end position="357"/>
    </location>
</feature>
<evidence type="ECO:0000256" key="1">
    <source>
        <dbReference type="SAM" id="MobiDB-lite"/>
    </source>
</evidence>
<keyword evidence="4" id="KW-1185">Reference proteome</keyword>
<evidence type="ECO:0000259" key="2">
    <source>
        <dbReference type="Pfam" id="PF13524"/>
    </source>
</evidence>
<sequence length="385" mass="42093">MRAVAFCHSLLSDWNHGNAHFLRGVLSELVHRGWEVRSYEPRDAWSLANLLAEAGEAPLALFRAAYPELDGVARRYDLAALDLDEALDGADLVLVHEWNEPELVRRVGAHRLRGGRYALLFHDTHHRAVSDPGAMSRFDLSGYDGVLAFGEVIRELYLARGWARRAFTWHEAADVRRFRPLAAGAPAGHLVFVGNWGDEERTAELSEFLLEPARALGLRGRVHGVRYPPQGLRAVAEAGLAYRGWLPNVRAPAAFAAHRVTVHVPRRPYVEALPGIPTIRPFEALACGIPLVSAPWRDAEGLFREGDYLVARDGGEMRARLRDVLSDEALAASLAARGLATVRARHTCAHRVDELLAIHAALSAPAPPAAPPAREEAGDGGRSAG</sequence>
<dbReference type="Proteomes" id="UP001162734">
    <property type="component" value="Chromosome"/>
</dbReference>
<dbReference type="Gene3D" id="3.40.50.2000">
    <property type="entry name" value="Glycogen Phosphorylase B"/>
    <property type="match status" value="1"/>
</dbReference>
<accession>A0ABN6N2T8</accession>
<gene>
    <name evidence="3" type="ORF">AMPC_05910</name>
</gene>
<reference evidence="4" key="1">
    <citation type="journal article" date="2022" name="Int. J. Syst. Evol. Microbiol.">
        <title>Anaeromyxobacter oryzae sp. nov., Anaeromyxobacter diazotrophicus sp. nov. and Anaeromyxobacter paludicola sp. nov., isolated from paddy soils.</title>
        <authorList>
            <person name="Itoh H."/>
            <person name="Xu Z."/>
            <person name="Mise K."/>
            <person name="Masuda Y."/>
            <person name="Ushijima N."/>
            <person name="Hayakawa C."/>
            <person name="Shiratori Y."/>
            <person name="Senoo K."/>
        </authorList>
    </citation>
    <scope>NUCLEOTIDE SEQUENCE [LARGE SCALE GENOMIC DNA]</scope>
    <source>
        <strain evidence="4">Red630</strain>
    </source>
</reference>
<evidence type="ECO:0000313" key="4">
    <source>
        <dbReference type="Proteomes" id="UP001162734"/>
    </source>
</evidence>
<dbReference type="EMBL" id="AP025592">
    <property type="protein sequence ID" value="BDG07478.1"/>
    <property type="molecule type" value="Genomic_DNA"/>
</dbReference>
<dbReference type="InterPro" id="IPR055259">
    <property type="entry name" value="YkvP/CgeB_Glyco_trans-like"/>
</dbReference>